<evidence type="ECO:0000256" key="3">
    <source>
        <dbReference type="ARBA" id="ARBA00022475"/>
    </source>
</evidence>
<organism evidence="8 9">
    <name type="scientific">Flammeovirga kamogawensis</name>
    <dbReference type="NCBI Taxonomy" id="373891"/>
    <lineage>
        <taxon>Bacteria</taxon>
        <taxon>Pseudomonadati</taxon>
        <taxon>Bacteroidota</taxon>
        <taxon>Cytophagia</taxon>
        <taxon>Cytophagales</taxon>
        <taxon>Flammeovirgaceae</taxon>
        <taxon>Flammeovirga</taxon>
    </lineage>
</organism>
<evidence type="ECO:0000313" key="8">
    <source>
        <dbReference type="EMBL" id="QWG07888.1"/>
    </source>
</evidence>
<keyword evidence="4 7" id="KW-0812">Transmembrane</keyword>
<dbReference type="PANTHER" id="PTHR30558">
    <property type="entry name" value="EXBD MEMBRANE COMPONENT OF PMF-DRIVEN MACROMOLECULE IMPORT SYSTEM"/>
    <property type="match status" value="1"/>
</dbReference>
<comment type="subcellular location">
    <subcellularLocation>
        <location evidence="1">Cell membrane</location>
        <topology evidence="1">Single-pass membrane protein</topology>
    </subcellularLocation>
    <subcellularLocation>
        <location evidence="7">Cell membrane</location>
        <topology evidence="7">Single-pass type II membrane protein</topology>
    </subcellularLocation>
</comment>
<dbReference type="RefSeq" id="WP_144075270.1">
    <property type="nucleotide sequence ID" value="NZ_CP076128.1"/>
</dbReference>
<gene>
    <name evidence="8" type="ORF">KM029_02820</name>
</gene>
<reference evidence="8 9" key="1">
    <citation type="submission" date="2021-05" db="EMBL/GenBank/DDBJ databases">
        <title>Comparative genomic studies on the polysaccharide-degrading batcterial strains of the Flammeovirga genus.</title>
        <authorList>
            <person name="Zewei F."/>
            <person name="Zheng Z."/>
            <person name="Yu L."/>
            <person name="Ruyue G."/>
            <person name="Yanhong M."/>
            <person name="Yuanyuan C."/>
            <person name="Jingyan G."/>
            <person name="Wenjun H."/>
        </authorList>
    </citation>
    <scope>NUCLEOTIDE SEQUENCE [LARGE SCALE GENOMIC DNA]</scope>
    <source>
        <strain evidence="8 9">YS10</strain>
    </source>
</reference>
<dbReference type="Proteomes" id="UP000682802">
    <property type="component" value="Chromosome 1"/>
</dbReference>
<dbReference type="EMBL" id="CP076128">
    <property type="protein sequence ID" value="QWG07888.1"/>
    <property type="molecule type" value="Genomic_DNA"/>
</dbReference>
<comment type="similarity">
    <text evidence="2 7">Belongs to the ExbD/TolR family.</text>
</comment>
<keyword evidence="5" id="KW-1133">Transmembrane helix</keyword>
<accession>A0ABX8GWA4</accession>
<keyword evidence="3" id="KW-1003">Cell membrane</keyword>
<keyword evidence="7" id="KW-0653">Protein transport</keyword>
<dbReference type="InterPro" id="IPR003400">
    <property type="entry name" value="ExbD"/>
</dbReference>
<dbReference type="Gene3D" id="3.30.420.270">
    <property type="match status" value="1"/>
</dbReference>
<evidence type="ECO:0000256" key="5">
    <source>
        <dbReference type="ARBA" id="ARBA00022989"/>
    </source>
</evidence>
<name>A0ABX8GWA4_9BACT</name>
<protein>
    <submittedName>
        <fullName evidence="8">Biopolymer transporter ExbD</fullName>
    </submittedName>
</protein>
<keyword evidence="9" id="KW-1185">Reference proteome</keyword>
<evidence type="ECO:0000256" key="6">
    <source>
        <dbReference type="ARBA" id="ARBA00023136"/>
    </source>
</evidence>
<evidence type="ECO:0000256" key="2">
    <source>
        <dbReference type="ARBA" id="ARBA00005811"/>
    </source>
</evidence>
<evidence type="ECO:0000256" key="4">
    <source>
        <dbReference type="ARBA" id="ARBA00022692"/>
    </source>
</evidence>
<evidence type="ECO:0000256" key="7">
    <source>
        <dbReference type="RuleBase" id="RU003879"/>
    </source>
</evidence>
<evidence type="ECO:0000313" key="9">
    <source>
        <dbReference type="Proteomes" id="UP000682802"/>
    </source>
</evidence>
<proteinExistence type="inferred from homology"/>
<sequence>MGLKPENKIDPTFNMSSMTDMIFLLLVFFMLTSNFVTPSGLPIAVPSSKASKKVMPKVYVSITKDLHYYVNEVEVPLSFLEDELRAVLPAKQEGVVVLTVDKDVPVQHLVNVAGIATGLKAKVSIATKPTSTVGK</sequence>
<keyword evidence="6" id="KW-0472">Membrane</keyword>
<dbReference type="Pfam" id="PF02472">
    <property type="entry name" value="ExbD"/>
    <property type="match status" value="1"/>
</dbReference>
<keyword evidence="7" id="KW-0813">Transport</keyword>
<evidence type="ECO:0000256" key="1">
    <source>
        <dbReference type="ARBA" id="ARBA00004162"/>
    </source>
</evidence>